<dbReference type="AlphaFoldDB" id="A0A1I5BMM0"/>
<feature type="domain" description="GP-PDE" evidence="1">
    <location>
        <begin position="53"/>
        <end position="289"/>
    </location>
</feature>
<dbReference type="SUPFAM" id="SSF51695">
    <property type="entry name" value="PLC-like phosphodiesterases"/>
    <property type="match status" value="1"/>
</dbReference>
<dbReference type="Pfam" id="PF03009">
    <property type="entry name" value="GDPD"/>
    <property type="match status" value="1"/>
</dbReference>
<gene>
    <name evidence="2" type="ORF">SAMN05216219_1983</name>
</gene>
<dbReference type="PROSITE" id="PS51704">
    <property type="entry name" value="GP_PDE"/>
    <property type="match status" value="1"/>
</dbReference>
<evidence type="ECO:0000313" key="2">
    <source>
        <dbReference type="EMBL" id="SFN75968.1"/>
    </source>
</evidence>
<keyword evidence="3" id="KW-1185">Reference proteome</keyword>
<sequence>MTTPRTRTPGVFPLGASFCAAVAIVVLLILNPASTPVHATDMFGELRTPGEPSFVAGHRGDRSTAPENTMAALTRALASPQEFVETDVTRSRDGVPVLFHDRTLGRTTDGRGPLADRTLAELKQLDAGSWYSSAFAGERIPTLEEFLVVLAPTGKKALLELKGYWSVDDLAPVTALLDRFDLGGRVTFMSFNLGSLSSAAELAPGTPRVAIVRSLPDNAVDFARSFRVIGIVTPASVIEERPDVVDEMHAAGLGVMVYTLNSKETWAQARALGVDGIITDKPSSLDKWLAKNAPGT</sequence>
<dbReference type="EMBL" id="FOVM01000005">
    <property type="protein sequence ID" value="SFN75968.1"/>
    <property type="molecule type" value="Genomic_DNA"/>
</dbReference>
<dbReference type="GO" id="GO:0008081">
    <property type="term" value="F:phosphoric diester hydrolase activity"/>
    <property type="evidence" value="ECO:0007669"/>
    <property type="project" value="InterPro"/>
</dbReference>
<accession>A0A1I5BMM0</accession>
<dbReference type="InterPro" id="IPR030395">
    <property type="entry name" value="GP_PDE_dom"/>
</dbReference>
<evidence type="ECO:0000313" key="3">
    <source>
        <dbReference type="Proteomes" id="UP000198867"/>
    </source>
</evidence>
<dbReference type="Proteomes" id="UP000198867">
    <property type="component" value="Unassembled WGS sequence"/>
</dbReference>
<proteinExistence type="predicted"/>
<dbReference type="PANTHER" id="PTHR46211">
    <property type="entry name" value="GLYCEROPHOSPHORYL DIESTER PHOSPHODIESTERASE"/>
    <property type="match status" value="1"/>
</dbReference>
<dbReference type="RefSeq" id="WP_090710953.1">
    <property type="nucleotide sequence ID" value="NZ_FOVM01000005.1"/>
</dbReference>
<dbReference type="InterPro" id="IPR017946">
    <property type="entry name" value="PLC-like_Pdiesterase_TIM-brl"/>
</dbReference>
<organism evidence="2 3">
    <name type="scientific">Mycetocola miduiensis</name>
    <dbReference type="NCBI Taxonomy" id="995034"/>
    <lineage>
        <taxon>Bacteria</taxon>
        <taxon>Bacillati</taxon>
        <taxon>Actinomycetota</taxon>
        <taxon>Actinomycetes</taxon>
        <taxon>Micrococcales</taxon>
        <taxon>Microbacteriaceae</taxon>
        <taxon>Mycetocola</taxon>
    </lineage>
</organism>
<protein>
    <submittedName>
        <fullName evidence="2">Glycerophosphoryl diester phosphodiesterase</fullName>
    </submittedName>
</protein>
<name>A0A1I5BMM0_9MICO</name>
<dbReference type="OrthoDB" id="9758957at2"/>
<dbReference type="PANTHER" id="PTHR46211:SF14">
    <property type="entry name" value="GLYCEROPHOSPHODIESTER PHOSPHODIESTERASE"/>
    <property type="match status" value="1"/>
</dbReference>
<dbReference type="STRING" id="995034.SAMN05216219_1983"/>
<dbReference type="GO" id="GO:0006629">
    <property type="term" value="P:lipid metabolic process"/>
    <property type="evidence" value="ECO:0007669"/>
    <property type="project" value="InterPro"/>
</dbReference>
<dbReference type="Gene3D" id="3.20.20.190">
    <property type="entry name" value="Phosphatidylinositol (PI) phosphodiesterase"/>
    <property type="match status" value="1"/>
</dbReference>
<reference evidence="3" key="1">
    <citation type="submission" date="2016-10" db="EMBL/GenBank/DDBJ databases">
        <authorList>
            <person name="Varghese N."/>
            <person name="Submissions S."/>
        </authorList>
    </citation>
    <scope>NUCLEOTIDE SEQUENCE [LARGE SCALE GENOMIC DNA]</scope>
    <source>
        <strain evidence="3">CGMCC 1.11101</strain>
    </source>
</reference>
<evidence type="ECO:0000259" key="1">
    <source>
        <dbReference type="PROSITE" id="PS51704"/>
    </source>
</evidence>